<sequence>MIEVLQIVEYKREIRKKCMMAAPKGTLTFRRWNEEDKPIEETEKEEQQKYQICALEASLRLLQGGPERRARLPERRLEGLRRELQGLGSQVQERARAQIQTGPQKCKATSGLHRELRNEQQLPWEEPEMLREEQKLLQGQLSRHPVLLLKPKTEGRHSGRTRWGSSRGTPFLTRSPAAFSSRPRALSGTTHSLRAPRCS</sequence>
<evidence type="ECO:0000256" key="1">
    <source>
        <dbReference type="SAM" id="MobiDB-lite"/>
    </source>
</evidence>
<dbReference type="Proteomes" id="UP000245320">
    <property type="component" value="Chromosome 11"/>
</dbReference>
<keyword evidence="3" id="KW-0472">Membrane</keyword>
<organism evidence="2 3">
    <name type="scientific">Tursiops truncatus</name>
    <name type="common">Atlantic bottle-nosed dolphin</name>
    <name type="synonym">Delphinus truncatus</name>
    <dbReference type="NCBI Taxonomy" id="9739"/>
    <lineage>
        <taxon>Eukaryota</taxon>
        <taxon>Metazoa</taxon>
        <taxon>Chordata</taxon>
        <taxon>Craniata</taxon>
        <taxon>Vertebrata</taxon>
        <taxon>Euteleostomi</taxon>
        <taxon>Mammalia</taxon>
        <taxon>Eutheria</taxon>
        <taxon>Laurasiatheria</taxon>
        <taxon>Artiodactyla</taxon>
        <taxon>Whippomorpha</taxon>
        <taxon>Cetacea</taxon>
        <taxon>Odontoceti</taxon>
        <taxon>Delphinidae</taxon>
        <taxon>Tursiops</taxon>
    </lineage>
</organism>
<name>A0A6J3S810_TURTR</name>
<protein>
    <submittedName>
        <fullName evidence="3">Transmembrane protein CCDC163</fullName>
    </submittedName>
</protein>
<feature type="region of interest" description="Disordered" evidence="1">
    <location>
        <begin position="152"/>
        <end position="199"/>
    </location>
</feature>
<gene>
    <name evidence="3" type="primary">CCDC163</name>
</gene>
<keyword evidence="2" id="KW-1185">Reference proteome</keyword>
<reference evidence="2" key="1">
    <citation type="submission" date="2024-06" db="UniProtKB">
        <authorList>
            <consortium name="RefSeq"/>
        </authorList>
    </citation>
    <scope>NUCLEOTIDE SEQUENCE [LARGE SCALE GENOMIC DNA]</scope>
</reference>
<evidence type="ECO:0000313" key="2">
    <source>
        <dbReference type="Proteomes" id="UP000245320"/>
    </source>
</evidence>
<dbReference type="InParanoid" id="A0A6J3S810"/>
<dbReference type="AlphaFoldDB" id="A0A6J3S810"/>
<dbReference type="PANTHER" id="PTHR34533">
    <property type="entry name" value="TRANSMEMBRANE PROTEIN CCDC163"/>
    <property type="match status" value="1"/>
</dbReference>
<dbReference type="OrthoDB" id="9904351at2759"/>
<evidence type="ECO:0000313" key="3">
    <source>
        <dbReference type="RefSeq" id="XP_033723182.1"/>
    </source>
</evidence>
<dbReference type="RefSeq" id="XP_033723182.1">
    <property type="nucleotide sequence ID" value="XM_033867291.1"/>
</dbReference>
<dbReference type="InterPro" id="IPR039284">
    <property type="entry name" value="CCDC159/163"/>
</dbReference>
<keyword evidence="3" id="KW-0812">Transmembrane</keyword>
<proteinExistence type="predicted"/>
<dbReference type="PANTHER" id="PTHR34533:SF2">
    <property type="entry name" value="COILED-COIL DOMAIN CONTAINING 163"/>
    <property type="match status" value="1"/>
</dbReference>
<reference evidence="3" key="2">
    <citation type="submission" date="2025-08" db="UniProtKB">
        <authorList>
            <consortium name="RefSeq"/>
        </authorList>
    </citation>
    <scope>IDENTIFICATION</scope>
    <source>
        <tissue evidence="3">Spleen</tissue>
    </source>
</reference>
<accession>A0A6J3S810</accession>